<evidence type="ECO:0000313" key="1">
    <source>
        <dbReference type="EMBL" id="RKG33401.1"/>
    </source>
</evidence>
<keyword evidence="2" id="KW-1185">Reference proteome</keyword>
<reference evidence="1 2" key="1">
    <citation type="submission" date="2018-09" db="EMBL/GenBank/DDBJ databases">
        <title>The draft genome of Acinetobacter spp. strains.</title>
        <authorList>
            <person name="Qin J."/>
            <person name="Feng Y."/>
            <person name="Zong Z."/>
        </authorList>
    </citation>
    <scope>NUCLEOTIDE SEQUENCE [LARGE SCALE GENOMIC DNA]</scope>
    <source>
        <strain evidence="1 2">WCHAc060096</strain>
    </source>
</reference>
<comment type="caution">
    <text evidence="1">The sequence shown here is derived from an EMBL/GenBank/DDBJ whole genome shotgun (WGS) entry which is preliminary data.</text>
</comment>
<dbReference type="EMBL" id="RAXU01000010">
    <property type="protein sequence ID" value="RKG33401.1"/>
    <property type="molecule type" value="Genomic_DNA"/>
</dbReference>
<accession>A0A3A8EX03</accession>
<gene>
    <name evidence="1" type="ORF">D7V21_09510</name>
</gene>
<dbReference type="RefSeq" id="WP_120370265.1">
    <property type="nucleotide sequence ID" value="NZ_RAXU01000010.1"/>
</dbReference>
<dbReference type="AlphaFoldDB" id="A0A3A8EX03"/>
<organism evidence="1 2">
    <name type="scientific">Acinetobacter guerrae</name>
    <dbReference type="NCBI Taxonomy" id="1843371"/>
    <lineage>
        <taxon>Bacteria</taxon>
        <taxon>Pseudomonadati</taxon>
        <taxon>Pseudomonadota</taxon>
        <taxon>Gammaproteobacteria</taxon>
        <taxon>Moraxellales</taxon>
        <taxon>Moraxellaceae</taxon>
        <taxon>Acinetobacter</taxon>
    </lineage>
</organism>
<name>A0A3A8EX03_9GAMM</name>
<evidence type="ECO:0000313" key="2">
    <source>
        <dbReference type="Proteomes" id="UP000269001"/>
    </source>
</evidence>
<sequence>MSSINFLEVGQKVKFDHEKRFNWTVQAVREQFAILTATFIGKGYYTIVDFDREIRSSGTSWGLGHKTKEDCEMSMLALFGEHPEGIDQELSNRNKKTLVISEVRGNKDAN</sequence>
<proteinExistence type="predicted"/>
<protein>
    <submittedName>
        <fullName evidence="1">Uncharacterized protein</fullName>
    </submittedName>
</protein>
<dbReference type="Proteomes" id="UP000269001">
    <property type="component" value="Unassembled WGS sequence"/>
</dbReference>